<keyword evidence="7" id="KW-0175">Coiled coil</keyword>
<dbReference type="Proteomes" id="UP001589645">
    <property type="component" value="Unassembled WGS sequence"/>
</dbReference>
<dbReference type="Pfam" id="PF13589">
    <property type="entry name" value="HATPase_c_3"/>
    <property type="match status" value="1"/>
</dbReference>
<keyword evidence="10" id="KW-1185">Reference proteome</keyword>
<gene>
    <name evidence="9" type="ORF">ACFFUV_15445</name>
</gene>
<dbReference type="PROSITE" id="PS50109">
    <property type="entry name" value="HIS_KIN"/>
    <property type="match status" value="1"/>
</dbReference>
<feature type="domain" description="Histidine kinase" evidence="8">
    <location>
        <begin position="705"/>
        <end position="830"/>
    </location>
</feature>
<proteinExistence type="predicted"/>
<dbReference type="InterPro" id="IPR050980">
    <property type="entry name" value="2C_sensor_his_kinase"/>
</dbReference>
<dbReference type="Gene3D" id="3.30.565.10">
    <property type="entry name" value="Histidine kinase-like ATPase, C-terminal domain"/>
    <property type="match status" value="2"/>
</dbReference>
<keyword evidence="4" id="KW-0808">Transferase</keyword>
<dbReference type="EMBL" id="JBHMEP010000005">
    <property type="protein sequence ID" value="MFB9136365.1"/>
    <property type="molecule type" value="Genomic_DNA"/>
</dbReference>
<dbReference type="GO" id="GO:0005524">
    <property type="term" value="F:ATP binding"/>
    <property type="evidence" value="ECO:0007669"/>
    <property type="project" value="UniProtKB-KW"/>
</dbReference>
<keyword evidence="5" id="KW-0418">Kinase</keyword>
<comment type="catalytic activity">
    <reaction evidence="1">
        <text>ATP + protein L-histidine = ADP + protein N-phospho-L-histidine.</text>
        <dbReference type="EC" id="2.7.13.3"/>
    </reaction>
</comment>
<evidence type="ECO:0000256" key="3">
    <source>
        <dbReference type="ARBA" id="ARBA00022553"/>
    </source>
</evidence>
<keyword evidence="9" id="KW-0067">ATP-binding</keyword>
<keyword evidence="3" id="KW-0597">Phosphoprotein</keyword>
<keyword evidence="9" id="KW-0547">Nucleotide-binding</keyword>
<evidence type="ECO:0000259" key="8">
    <source>
        <dbReference type="PROSITE" id="PS50109"/>
    </source>
</evidence>
<evidence type="ECO:0000313" key="10">
    <source>
        <dbReference type="Proteomes" id="UP001589645"/>
    </source>
</evidence>
<dbReference type="InterPro" id="IPR036890">
    <property type="entry name" value="HATPase_C_sf"/>
</dbReference>
<dbReference type="PANTHER" id="PTHR44936:SF9">
    <property type="entry name" value="SENSOR PROTEIN CREC"/>
    <property type="match status" value="1"/>
</dbReference>
<keyword evidence="6" id="KW-0902">Two-component regulatory system</keyword>
<dbReference type="RefSeq" id="WP_390194482.1">
    <property type="nucleotide sequence ID" value="NZ_JBHMEP010000005.1"/>
</dbReference>
<dbReference type="SMART" id="SM00387">
    <property type="entry name" value="HATPase_c"/>
    <property type="match status" value="1"/>
</dbReference>
<sequence length="830" mass="94349">MNRLKEEQPLHFEISSALKSVIGQDLITNDFVAIFELVKNSFDAHAKNVDIIFEDINGKIERIFIIDDGKGMSYQDLVNKWLFVAYSAKKDGSEDNNANRIYAGNKGVGRFSCDRIGGKLKLQSKSVSDNSVHILDVDWGEFEVDAKTKFENIAVKHKLASDFSLPYKAENLKQSGVVLEISALREPDSWDRTKLKRLRSSLAKLINPFGSSVSPIALKIFCQREVSQDENLERKYIEQISLDPDNTIEPPTLVNGRITNDIFHILKDKTTSLNVELDNSGHFVTTLIDRGELIYQVKESTNQYHLLADSDFSCQIFSLNQSAKALFKRRTGIHSVAFGSLFLFRNGFRVMPIGDESDDSWGIDRRHQQGYSRTLGTRDIMGRVDIAGPETKFKETSSRDGGLVETDASIQLFDYVFTKCVRRLEQYVVGVTWKDSIDKHHDTSQRLSLDENRANIIDLVTKLAGAKDLELIDYSRDLIDVLSEKSSYFESSVEKLAELAENSDDSDLMWNISQARKRFAELKKSEEEARKIASRELKARLEAEKQAKVEKGLRAEAEKRAEAESRLKFEAEKKANRELELKEQAKQEAEKFNLAYEEEKKRNLFLLSNDNKDIDQLESFLHQIVIYTSSAKQKITSTLLKIHNSQNQIDRDELMNSLSDLLESVEKIMTTSRFATSANFKLDSTKITDDASIYVKDYLEKISTAYNSRIQIKVESDNKKFITTFTPIELGMVLDNIVSNSKKARASWINFEINREGNSVLNIVATDNGKGLDKSILEKERVFEKGITTTRGSGLGLFHCKKQIEKMGGEITISDKQPSQGFRILIRLRK</sequence>
<evidence type="ECO:0000256" key="7">
    <source>
        <dbReference type="SAM" id="Coils"/>
    </source>
</evidence>
<dbReference type="EC" id="2.7.13.3" evidence="2"/>
<name>A0ABV5HQ51_9VIBR</name>
<evidence type="ECO:0000256" key="6">
    <source>
        <dbReference type="ARBA" id="ARBA00023012"/>
    </source>
</evidence>
<protein>
    <recommendedName>
        <fullName evidence="2">histidine kinase</fullName>
        <ecNumber evidence="2">2.7.13.3</ecNumber>
    </recommendedName>
</protein>
<dbReference type="Pfam" id="PF02518">
    <property type="entry name" value="HATPase_c"/>
    <property type="match status" value="1"/>
</dbReference>
<organism evidence="9 10">
    <name type="scientific">Vibrio olivae</name>
    <dbReference type="NCBI Taxonomy" id="1243002"/>
    <lineage>
        <taxon>Bacteria</taxon>
        <taxon>Pseudomonadati</taxon>
        <taxon>Pseudomonadota</taxon>
        <taxon>Gammaproteobacteria</taxon>
        <taxon>Vibrionales</taxon>
        <taxon>Vibrionaceae</taxon>
        <taxon>Vibrio</taxon>
    </lineage>
</organism>
<reference evidence="9 10" key="1">
    <citation type="submission" date="2024-09" db="EMBL/GenBank/DDBJ databases">
        <authorList>
            <person name="Sun Q."/>
            <person name="Mori K."/>
        </authorList>
    </citation>
    <scope>NUCLEOTIDE SEQUENCE [LARGE SCALE GENOMIC DNA]</scope>
    <source>
        <strain evidence="9 10">CECT 8064</strain>
    </source>
</reference>
<dbReference type="SUPFAM" id="SSF55874">
    <property type="entry name" value="ATPase domain of HSP90 chaperone/DNA topoisomerase II/histidine kinase"/>
    <property type="match status" value="2"/>
</dbReference>
<feature type="coiled-coil region" evidence="7">
    <location>
        <begin position="512"/>
        <end position="602"/>
    </location>
</feature>
<evidence type="ECO:0000256" key="5">
    <source>
        <dbReference type="ARBA" id="ARBA00022777"/>
    </source>
</evidence>
<dbReference type="InterPro" id="IPR003594">
    <property type="entry name" value="HATPase_dom"/>
</dbReference>
<evidence type="ECO:0000256" key="1">
    <source>
        <dbReference type="ARBA" id="ARBA00000085"/>
    </source>
</evidence>
<evidence type="ECO:0000256" key="4">
    <source>
        <dbReference type="ARBA" id="ARBA00022679"/>
    </source>
</evidence>
<comment type="caution">
    <text evidence="9">The sequence shown here is derived from an EMBL/GenBank/DDBJ whole genome shotgun (WGS) entry which is preliminary data.</text>
</comment>
<accession>A0ABV5HQ51</accession>
<evidence type="ECO:0000313" key="9">
    <source>
        <dbReference type="EMBL" id="MFB9136365.1"/>
    </source>
</evidence>
<dbReference type="PANTHER" id="PTHR44936">
    <property type="entry name" value="SENSOR PROTEIN CREC"/>
    <property type="match status" value="1"/>
</dbReference>
<dbReference type="InterPro" id="IPR005467">
    <property type="entry name" value="His_kinase_dom"/>
</dbReference>
<evidence type="ECO:0000256" key="2">
    <source>
        <dbReference type="ARBA" id="ARBA00012438"/>
    </source>
</evidence>